<protein>
    <submittedName>
        <fullName evidence="1">Uncharacterized protein</fullName>
    </submittedName>
</protein>
<name>A0A1R3VHG5_9HYPH</name>
<accession>A0A1R3VHG5</accession>
<gene>
    <name evidence="1" type="ORF">BQ8794_70190</name>
</gene>
<reference evidence="2" key="1">
    <citation type="submission" date="2017-01" db="EMBL/GenBank/DDBJ databases">
        <authorList>
            <person name="Brunel B."/>
        </authorList>
    </citation>
    <scope>NUCLEOTIDE SEQUENCE [LARGE SCALE GENOMIC DNA]</scope>
</reference>
<proteinExistence type="predicted"/>
<dbReference type="EMBL" id="FTPD01000067">
    <property type="protein sequence ID" value="SIT59260.1"/>
    <property type="molecule type" value="Genomic_DNA"/>
</dbReference>
<evidence type="ECO:0000313" key="1">
    <source>
        <dbReference type="EMBL" id="SIT59260.1"/>
    </source>
</evidence>
<evidence type="ECO:0000313" key="2">
    <source>
        <dbReference type="Proteomes" id="UP000188388"/>
    </source>
</evidence>
<sequence>MEVEPWTYIATYTQQMNLVAGGPNTYEHLADFEMIDTYGEDAPLKSGIKHLGAAYTFVRSAEGENAHLFSMRAVFDFGGGVEFGR</sequence>
<dbReference type="STRING" id="1631249.BQ8794_70190"/>
<dbReference type="AlphaFoldDB" id="A0A1R3VHG5"/>
<organism evidence="1 2">
    <name type="scientific">Mesorhizobium prunaredense</name>
    <dbReference type="NCBI Taxonomy" id="1631249"/>
    <lineage>
        <taxon>Bacteria</taxon>
        <taxon>Pseudomonadati</taxon>
        <taxon>Pseudomonadota</taxon>
        <taxon>Alphaproteobacteria</taxon>
        <taxon>Hyphomicrobiales</taxon>
        <taxon>Phyllobacteriaceae</taxon>
        <taxon>Mesorhizobium</taxon>
    </lineage>
</organism>
<keyword evidence="2" id="KW-1185">Reference proteome</keyword>
<dbReference type="Proteomes" id="UP000188388">
    <property type="component" value="Unassembled WGS sequence"/>
</dbReference>